<protein>
    <submittedName>
        <fullName evidence="1">Uncharacterized protein</fullName>
    </submittedName>
</protein>
<dbReference type="EMBL" id="JARJLG010000015">
    <property type="protein sequence ID" value="KAJ7774468.1"/>
    <property type="molecule type" value="Genomic_DNA"/>
</dbReference>
<organism evidence="1 2">
    <name type="scientific">Mycena maculata</name>
    <dbReference type="NCBI Taxonomy" id="230809"/>
    <lineage>
        <taxon>Eukaryota</taxon>
        <taxon>Fungi</taxon>
        <taxon>Dikarya</taxon>
        <taxon>Basidiomycota</taxon>
        <taxon>Agaricomycotina</taxon>
        <taxon>Agaricomycetes</taxon>
        <taxon>Agaricomycetidae</taxon>
        <taxon>Agaricales</taxon>
        <taxon>Marasmiineae</taxon>
        <taxon>Mycenaceae</taxon>
        <taxon>Mycena</taxon>
    </lineage>
</organism>
<keyword evidence="2" id="KW-1185">Reference proteome</keyword>
<name>A0AAD7JYC9_9AGAR</name>
<dbReference type="Proteomes" id="UP001215280">
    <property type="component" value="Unassembled WGS sequence"/>
</dbReference>
<dbReference type="AlphaFoldDB" id="A0AAD7JYC9"/>
<evidence type="ECO:0000313" key="2">
    <source>
        <dbReference type="Proteomes" id="UP001215280"/>
    </source>
</evidence>
<gene>
    <name evidence="1" type="ORF">DFH07DRAFT_799751</name>
</gene>
<reference evidence="1" key="1">
    <citation type="submission" date="2023-03" db="EMBL/GenBank/DDBJ databases">
        <title>Massive genome expansion in bonnet fungi (Mycena s.s.) driven by repeated elements and novel gene families across ecological guilds.</title>
        <authorList>
            <consortium name="Lawrence Berkeley National Laboratory"/>
            <person name="Harder C.B."/>
            <person name="Miyauchi S."/>
            <person name="Viragh M."/>
            <person name="Kuo A."/>
            <person name="Thoen E."/>
            <person name="Andreopoulos B."/>
            <person name="Lu D."/>
            <person name="Skrede I."/>
            <person name="Drula E."/>
            <person name="Henrissat B."/>
            <person name="Morin E."/>
            <person name="Kohler A."/>
            <person name="Barry K."/>
            <person name="LaButti K."/>
            <person name="Morin E."/>
            <person name="Salamov A."/>
            <person name="Lipzen A."/>
            <person name="Mereny Z."/>
            <person name="Hegedus B."/>
            <person name="Baldrian P."/>
            <person name="Stursova M."/>
            <person name="Weitz H."/>
            <person name="Taylor A."/>
            <person name="Grigoriev I.V."/>
            <person name="Nagy L.G."/>
            <person name="Martin F."/>
            <person name="Kauserud H."/>
        </authorList>
    </citation>
    <scope>NUCLEOTIDE SEQUENCE</scope>
    <source>
        <strain evidence="1">CBHHK188m</strain>
    </source>
</reference>
<sequence>MHRLHYLMCIIIGVRLTAVVGLGRHRVVYVYCFCFSDTSRKMVRQDGIKLFTAKTVNEGISLPETMTLAMAGQFFAKDDTHHHDLSRLLLDTLVEEVGDLLCCFCLGDYQYGGTMSA</sequence>
<accession>A0AAD7JYC9</accession>
<comment type="caution">
    <text evidence="1">The sequence shown here is derived from an EMBL/GenBank/DDBJ whole genome shotgun (WGS) entry which is preliminary data.</text>
</comment>
<evidence type="ECO:0000313" key="1">
    <source>
        <dbReference type="EMBL" id="KAJ7774468.1"/>
    </source>
</evidence>
<proteinExistence type="predicted"/>